<feature type="region of interest" description="Disordered" evidence="1">
    <location>
        <begin position="1"/>
        <end position="30"/>
    </location>
</feature>
<reference evidence="2" key="1">
    <citation type="journal article" date="2014" name="Int. J. Syst. Evol. Microbiol.">
        <title>Complete genome sequence of Corynebacterium casei LMG S-19264T (=DSM 44701T), isolated from a smear-ripened cheese.</title>
        <authorList>
            <consortium name="US DOE Joint Genome Institute (JGI-PGF)"/>
            <person name="Walter F."/>
            <person name="Albersmeier A."/>
            <person name="Kalinowski J."/>
            <person name="Ruckert C."/>
        </authorList>
    </citation>
    <scope>NUCLEOTIDE SEQUENCE</scope>
    <source>
        <strain evidence="2">CGMCC 1.15493</strain>
    </source>
</reference>
<evidence type="ECO:0000313" key="2">
    <source>
        <dbReference type="EMBL" id="GGD02209.1"/>
    </source>
</evidence>
<gene>
    <name evidence="2" type="ORF">GCM10011335_01060</name>
</gene>
<sequence length="97" mass="10792">MTKEFVEGRGYSREDWDAVDSPELTEEELAQAKPMAEAMPELYARLVAAQAALDLQAAKPKVSVDLDGDLVERMRATGPGWESRANDALRRWLDDVA</sequence>
<accession>A0A916V1I9</accession>
<reference evidence="2" key="2">
    <citation type="submission" date="2020-09" db="EMBL/GenBank/DDBJ databases">
        <authorList>
            <person name="Sun Q."/>
            <person name="Zhou Y."/>
        </authorList>
    </citation>
    <scope>NUCLEOTIDE SEQUENCE</scope>
    <source>
        <strain evidence="2">CGMCC 1.15493</strain>
    </source>
</reference>
<dbReference type="Proteomes" id="UP000613160">
    <property type="component" value="Unassembled WGS sequence"/>
</dbReference>
<dbReference type="Pfam" id="PF14384">
    <property type="entry name" value="BrnA_antitoxin"/>
    <property type="match status" value="1"/>
</dbReference>
<evidence type="ECO:0008006" key="4">
    <source>
        <dbReference type="Google" id="ProtNLM"/>
    </source>
</evidence>
<dbReference type="AlphaFoldDB" id="A0A916V1I9"/>
<dbReference type="RefSeq" id="WP_188848506.1">
    <property type="nucleotide sequence ID" value="NZ_BMJJ01000001.1"/>
</dbReference>
<evidence type="ECO:0000256" key="1">
    <source>
        <dbReference type="SAM" id="MobiDB-lite"/>
    </source>
</evidence>
<name>A0A916V1I9_9HYPH</name>
<dbReference type="InterPro" id="IPR025528">
    <property type="entry name" value="BrnA_antitoxin"/>
</dbReference>
<proteinExistence type="predicted"/>
<keyword evidence="3" id="KW-1185">Reference proteome</keyword>
<protein>
    <recommendedName>
        <fullName evidence="4">BrnA antitoxin family protein</fullName>
    </recommendedName>
</protein>
<dbReference type="EMBL" id="BMJJ01000001">
    <property type="protein sequence ID" value="GGD02209.1"/>
    <property type="molecule type" value="Genomic_DNA"/>
</dbReference>
<comment type="caution">
    <text evidence="2">The sequence shown here is derived from an EMBL/GenBank/DDBJ whole genome shotgun (WGS) entry which is preliminary data.</text>
</comment>
<feature type="compositionally biased region" description="Acidic residues" evidence="1">
    <location>
        <begin position="17"/>
        <end position="29"/>
    </location>
</feature>
<organism evidence="2 3">
    <name type="scientific">Aureimonas glaciei</name>
    <dbReference type="NCBI Taxonomy" id="1776957"/>
    <lineage>
        <taxon>Bacteria</taxon>
        <taxon>Pseudomonadati</taxon>
        <taxon>Pseudomonadota</taxon>
        <taxon>Alphaproteobacteria</taxon>
        <taxon>Hyphomicrobiales</taxon>
        <taxon>Aurantimonadaceae</taxon>
        <taxon>Aureimonas</taxon>
    </lineage>
</organism>
<evidence type="ECO:0000313" key="3">
    <source>
        <dbReference type="Proteomes" id="UP000613160"/>
    </source>
</evidence>
<feature type="compositionally biased region" description="Basic and acidic residues" evidence="1">
    <location>
        <begin position="1"/>
        <end position="16"/>
    </location>
</feature>